<comment type="caution">
    <text evidence="2">The sequence shown here is derived from an EMBL/GenBank/DDBJ whole genome shotgun (WGS) entry which is preliminary data.</text>
</comment>
<evidence type="ECO:0000256" key="1">
    <source>
        <dbReference type="SAM" id="SignalP"/>
    </source>
</evidence>
<organism evidence="2 3">
    <name type="scientific">Silvimonas amylolytica</name>
    <dbReference type="NCBI Taxonomy" id="449663"/>
    <lineage>
        <taxon>Bacteria</taxon>
        <taxon>Pseudomonadati</taxon>
        <taxon>Pseudomonadota</taxon>
        <taxon>Betaproteobacteria</taxon>
        <taxon>Neisseriales</taxon>
        <taxon>Chitinibacteraceae</taxon>
        <taxon>Silvimonas</taxon>
    </lineage>
</organism>
<dbReference type="Gene3D" id="2.70.98.70">
    <property type="match status" value="1"/>
</dbReference>
<keyword evidence="1" id="KW-0732">Signal</keyword>
<dbReference type="Proteomes" id="UP000621859">
    <property type="component" value="Unassembled WGS sequence"/>
</dbReference>
<evidence type="ECO:0000313" key="2">
    <source>
        <dbReference type="EMBL" id="GGP27877.1"/>
    </source>
</evidence>
<evidence type="ECO:0008006" key="4">
    <source>
        <dbReference type="Google" id="ProtNLM"/>
    </source>
</evidence>
<keyword evidence="3" id="KW-1185">Reference proteome</keyword>
<dbReference type="RefSeq" id="WP_188697612.1">
    <property type="nucleotide sequence ID" value="NZ_BMLY01000008.1"/>
</dbReference>
<dbReference type="InterPro" id="IPR008929">
    <property type="entry name" value="Chondroitin_lyas"/>
</dbReference>
<name>A0ABQ2PSB4_9NEIS</name>
<proteinExistence type="predicted"/>
<evidence type="ECO:0000313" key="3">
    <source>
        <dbReference type="Proteomes" id="UP000621859"/>
    </source>
</evidence>
<feature type="chain" id="PRO_5045480482" description="Heparinase II/III-like protein" evidence="1">
    <location>
        <begin position="28"/>
        <end position="645"/>
    </location>
</feature>
<dbReference type="PANTHER" id="PTHR39210:SF1">
    <property type="entry name" value="HEPARIN-SULFATE LYASE"/>
    <property type="match status" value="1"/>
</dbReference>
<dbReference type="PANTHER" id="PTHR39210">
    <property type="entry name" value="HEPARIN-SULFATE LYASE"/>
    <property type="match status" value="1"/>
</dbReference>
<reference evidence="3" key="1">
    <citation type="journal article" date="2019" name="Int. J. Syst. Evol. Microbiol.">
        <title>The Global Catalogue of Microorganisms (GCM) 10K type strain sequencing project: providing services to taxonomists for standard genome sequencing and annotation.</title>
        <authorList>
            <consortium name="The Broad Institute Genomics Platform"/>
            <consortium name="The Broad Institute Genome Sequencing Center for Infectious Disease"/>
            <person name="Wu L."/>
            <person name="Ma J."/>
        </authorList>
    </citation>
    <scope>NUCLEOTIDE SEQUENCE [LARGE SCALE GENOMIC DNA]</scope>
    <source>
        <strain evidence="3">CGMCC 1.8860</strain>
    </source>
</reference>
<gene>
    <name evidence="2" type="ORF">GCM10010971_36960</name>
</gene>
<accession>A0ABQ2PSB4</accession>
<dbReference type="EMBL" id="BMLY01000008">
    <property type="protein sequence ID" value="GGP27877.1"/>
    <property type="molecule type" value="Genomic_DNA"/>
</dbReference>
<protein>
    <recommendedName>
        <fullName evidence="4">Heparinase II/III-like protein</fullName>
    </recommendedName>
</protein>
<dbReference type="SUPFAM" id="SSF48230">
    <property type="entry name" value="Chondroitin AC/alginate lyase"/>
    <property type="match status" value="1"/>
</dbReference>
<feature type="signal peptide" evidence="1">
    <location>
        <begin position="1"/>
        <end position="27"/>
    </location>
</feature>
<dbReference type="Gene3D" id="1.50.10.100">
    <property type="entry name" value="Chondroitin AC/alginate lyase"/>
    <property type="match status" value="1"/>
</dbReference>
<sequence>MARPDLAHRHVLFGLLALLLLPGLALAAEDDQAVRARMAEVKAGSGPYAPARQAQEDWNRARNLMGSDPAWQDFINQRRYALNAWMKDQHDDPAQAVGWGHDYVDLNTGAWLTWTPSTPMPAATGSNQKQIAAWVALTRMYNLDRMLDAARFYKMNGDTRYRDWAAAQMDFYARNYQKFPLQTWNGQSRMFSQALDESVQMFALVEIVRLLRGGVDQSRITDWQNNLFAPMVDLQLQSRRQVHNISVWESAAVTAAGMEFGKQDWIAAGTQGPLGLRGLLDAGVSPDDFWFEGTLSYQEYVVQALVSVLTAASLRNQLDGLKDVLWRAQNLMIAPAQLTFRPGVTPAMNDTQPNRASPNRPLWLQSWRVLPTWMGLADAAKTRDWSTLLDAPPAVTKPEAAPAVKTAHFPGLDAIQLVNGQWHALLVYGQKSRSHAHQEGLNLQLQYGDDWILRSPGTVGYGSPLHARYFRLGPSHNVPLEEGDGQLPYPAEGRFVSLTDSAAAAAQPAWRKDASAQRQVSIRGEELTDTVEITRQQPTQARLGMTYNTNCQVKADAAANGSDALPASTAFSYWKNTAVYNVQGSWSAVLQCGAHSYRLSVSGPVLQRVFVGAVPDSVKPWTRTGIYLEGNAATARFVTRFSPLN</sequence>